<evidence type="ECO:0000313" key="4">
    <source>
        <dbReference type="Proteomes" id="UP000054107"/>
    </source>
</evidence>
<accession>A0A0B7NB33</accession>
<feature type="region of interest" description="Disordered" evidence="1">
    <location>
        <begin position="114"/>
        <end position="149"/>
    </location>
</feature>
<evidence type="ECO:0000256" key="1">
    <source>
        <dbReference type="SAM" id="MobiDB-lite"/>
    </source>
</evidence>
<keyword evidence="2" id="KW-0812">Transmembrane</keyword>
<keyword evidence="4" id="KW-1185">Reference proteome</keyword>
<dbReference type="AlphaFoldDB" id="A0A0B7NB33"/>
<evidence type="ECO:0000313" key="3">
    <source>
        <dbReference type="EMBL" id="CEP14665.1"/>
    </source>
</evidence>
<feature type="region of interest" description="Disordered" evidence="1">
    <location>
        <begin position="219"/>
        <end position="238"/>
    </location>
</feature>
<reference evidence="3 4" key="1">
    <citation type="submission" date="2014-09" db="EMBL/GenBank/DDBJ databases">
        <authorList>
            <person name="Ellenberger Sabrina"/>
        </authorList>
    </citation>
    <scope>NUCLEOTIDE SEQUENCE [LARGE SCALE GENOMIC DNA]</scope>
    <source>
        <strain evidence="3 4">CBS 412.66</strain>
    </source>
</reference>
<dbReference type="EMBL" id="LN731665">
    <property type="protein sequence ID" value="CEP14665.1"/>
    <property type="molecule type" value="Genomic_DNA"/>
</dbReference>
<keyword evidence="2" id="KW-1133">Transmembrane helix</keyword>
<protein>
    <submittedName>
        <fullName evidence="3">Uncharacterized protein</fullName>
    </submittedName>
</protein>
<sequence length="416" mass="45246">MSLMTSTNIWPGSTALIQWHNGARNVNVMLAVQDKDGTLSPVGQTTFNVAPYGSTVIRINSDTPTGRNYFFVAEDMIDPSNYTSVGPFAIFDPFGDAHPTNSIAATATERFLTDSPATASSNMPTGTTSVRSKSTNTVTNDSSDGNEESPTHFILGVVQIVGIVIGCVAAVVLGAITYVCVFKKRTKFTPDTPLFPPAPMNMTNGSHPMLGVPPPTIPPTRKKQSIKKPAVSPVSPATTVQENTTINMSADLSYTHNMSNHSPQGVMAPQQAYTHYGNNGMYYGNQIQYPSQDTMPIPTHFSESTSPPSFTYTQQQRQLYPPSPQIQAADTADYWNYLPPTFTSSPKPDVNELDNKTEQNPMTSAVAPKTELKAVSKTEQAESTLAERFEIPVVEAQLEQQNDTTNLLQKPNTHCW</sequence>
<name>A0A0B7NB33_9FUNG</name>
<dbReference type="OrthoDB" id="2278457at2759"/>
<feature type="transmembrane region" description="Helical" evidence="2">
    <location>
        <begin position="153"/>
        <end position="181"/>
    </location>
</feature>
<proteinExistence type="predicted"/>
<evidence type="ECO:0000256" key="2">
    <source>
        <dbReference type="SAM" id="Phobius"/>
    </source>
</evidence>
<dbReference type="Proteomes" id="UP000054107">
    <property type="component" value="Unassembled WGS sequence"/>
</dbReference>
<organism evidence="3 4">
    <name type="scientific">Parasitella parasitica</name>
    <dbReference type="NCBI Taxonomy" id="35722"/>
    <lineage>
        <taxon>Eukaryota</taxon>
        <taxon>Fungi</taxon>
        <taxon>Fungi incertae sedis</taxon>
        <taxon>Mucoromycota</taxon>
        <taxon>Mucoromycotina</taxon>
        <taxon>Mucoromycetes</taxon>
        <taxon>Mucorales</taxon>
        <taxon>Mucorineae</taxon>
        <taxon>Mucoraceae</taxon>
        <taxon>Parasitella</taxon>
    </lineage>
</organism>
<keyword evidence="2" id="KW-0472">Membrane</keyword>
<feature type="compositionally biased region" description="Polar residues" evidence="1">
    <location>
        <begin position="115"/>
        <end position="143"/>
    </location>
</feature>
<gene>
    <name evidence="3" type="primary">PARPA_08860.1 scaffold 35132</name>
</gene>